<dbReference type="InterPro" id="IPR006685">
    <property type="entry name" value="MscS_channel_2nd"/>
</dbReference>
<evidence type="ECO:0000313" key="12">
    <source>
        <dbReference type="EMBL" id="ADL01564.1"/>
    </source>
</evidence>
<evidence type="ECO:0000313" key="13">
    <source>
        <dbReference type="Proteomes" id="UP000002696"/>
    </source>
</evidence>
<dbReference type="InterPro" id="IPR049278">
    <property type="entry name" value="MS_channel_C"/>
</dbReference>
<evidence type="ECO:0000259" key="9">
    <source>
        <dbReference type="Pfam" id="PF00924"/>
    </source>
</evidence>
<dbReference type="InParanoid" id="D9QJK3"/>
<dbReference type="SUPFAM" id="SSF82689">
    <property type="entry name" value="Mechanosensitive channel protein MscS (YggB), C-terminal domain"/>
    <property type="match status" value="1"/>
</dbReference>
<dbReference type="Proteomes" id="UP000002696">
    <property type="component" value="Chromosome"/>
</dbReference>
<dbReference type="EMBL" id="CP002102">
    <property type="protein sequence ID" value="ADL01564.1"/>
    <property type="molecule type" value="Genomic_DNA"/>
</dbReference>
<dbReference type="Gene3D" id="3.30.70.100">
    <property type="match status" value="1"/>
</dbReference>
<protein>
    <recommendedName>
        <fullName evidence="7">Small-conductance mechanosensitive channel</fullName>
    </recommendedName>
</protein>
<feature type="region of interest" description="Disordered" evidence="8">
    <location>
        <begin position="319"/>
        <end position="356"/>
    </location>
</feature>
<keyword evidence="7" id="KW-0997">Cell inner membrane</keyword>
<keyword evidence="7" id="KW-0407">Ion channel</keyword>
<dbReference type="STRING" id="633149.Bresu_2254"/>
<dbReference type="Gene3D" id="1.10.287.1260">
    <property type="match status" value="1"/>
</dbReference>
<dbReference type="InterPro" id="IPR011014">
    <property type="entry name" value="MscS_channel_TM-2"/>
</dbReference>
<feature type="domain" description="Mechanosensitive ion channel transmembrane helices 2/3" evidence="11">
    <location>
        <begin position="112"/>
        <end position="152"/>
    </location>
</feature>
<feature type="domain" description="Mechanosensitive ion channel MscS C-terminal" evidence="10">
    <location>
        <begin position="227"/>
        <end position="308"/>
    </location>
</feature>
<comment type="subcellular location">
    <subcellularLocation>
        <location evidence="7">Cell inner membrane</location>
        <topology evidence="7">Multi-pass membrane protein</topology>
    </subcellularLocation>
    <subcellularLocation>
        <location evidence="1">Cell membrane</location>
        <topology evidence="1">Multi-pass membrane protein</topology>
    </subcellularLocation>
</comment>
<gene>
    <name evidence="12" type="ordered locus">Bresu_2254</name>
</gene>
<keyword evidence="7" id="KW-0406">Ion transport</keyword>
<evidence type="ECO:0000256" key="5">
    <source>
        <dbReference type="ARBA" id="ARBA00022989"/>
    </source>
</evidence>
<comment type="similarity">
    <text evidence="2 7">Belongs to the MscS (TC 1.A.23) family.</text>
</comment>
<dbReference type="SUPFAM" id="SSF50182">
    <property type="entry name" value="Sm-like ribonucleoproteins"/>
    <property type="match status" value="1"/>
</dbReference>
<dbReference type="PANTHER" id="PTHR30221:SF1">
    <property type="entry name" value="SMALL-CONDUCTANCE MECHANOSENSITIVE CHANNEL"/>
    <property type="match status" value="1"/>
</dbReference>
<dbReference type="GO" id="GO:0008381">
    <property type="term" value="F:mechanosensitive monoatomic ion channel activity"/>
    <property type="evidence" value="ECO:0007669"/>
    <property type="project" value="InterPro"/>
</dbReference>
<dbReference type="InterPro" id="IPR049142">
    <property type="entry name" value="MS_channel_1st"/>
</dbReference>
<dbReference type="Pfam" id="PF21088">
    <property type="entry name" value="MS_channel_1st"/>
    <property type="match status" value="1"/>
</dbReference>
<dbReference type="PANTHER" id="PTHR30221">
    <property type="entry name" value="SMALL-CONDUCTANCE MECHANOSENSITIVE CHANNEL"/>
    <property type="match status" value="1"/>
</dbReference>
<evidence type="ECO:0000259" key="11">
    <source>
        <dbReference type="Pfam" id="PF21088"/>
    </source>
</evidence>
<dbReference type="AlphaFoldDB" id="D9QJK3"/>
<organism evidence="12 13">
    <name type="scientific">Brevundimonas subvibrioides (strain ATCC 15264 / DSM 4735 / LMG 14903 / NBRC 16000 / CB 81)</name>
    <name type="common">Caulobacter subvibrioides</name>
    <dbReference type="NCBI Taxonomy" id="633149"/>
    <lineage>
        <taxon>Bacteria</taxon>
        <taxon>Pseudomonadati</taxon>
        <taxon>Pseudomonadota</taxon>
        <taxon>Alphaproteobacteria</taxon>
        <taxon>Caulobacterales</taxon>
        <taxon>Caulobacteraceae</taxon>
        <taxon>Brevundimonas</taxon>
    </lineage>
</organism>
<dbReference type="Pfam" id="PF21082">
    <property type="entry name" value="MS_channel_3rd"/>
    <property type="match status" value="1"/>
</dbReference>
<keyword evidence="4 7" id="KW-0812">Transmembrane</keyword>
<comment type="caution">
    <text evidence="7">Lacks conserved residue(s) required for the propagation of feature annotation.</text>
</comment>
<dbReference type="HOGENOM" id="CLU_037945_1_1_5"/>
<dbReference type="InterPro" id="IPR023408">
    <property type="entry name" value="MscS_beta-dom_sf"/>
</dbReference>
<accession>D9QJK3</accession>
<keyword evidence="3" id="KW-1003">Cell membrane</keyword>
<dbReference type="Pfam" id="PF00924">
    <property type="entry name" value="MS_channel_2nd"/>
    <property type="match status" value="1"/>
</dbReference>
<feature type="compositionally biased region" description="Basic and acidic residues" evidence="8">
    <location>
        <begin position="347"/>
        <end position="356"/>
    </location>
</feature>
<feature type="domain" description="Mechanosensitive ion channel MscS" evidence="9">
    <location>
        <begin position="154"/>
        <end position="219"/>
    </location>
</feature>
<sequence>MRPRAIAVERRIFVRDGFQSVGKALDRHMLSTENPLNSLISAGQRATTLDVAMMAKLTQIVGDFAVNLAIALAILAATIFAARWAASATRKALGRVRGFRHDPTVLSFAVQVVRVVVFLIGFIAVLQRLGVQTTSIIAVLGAASLAVGLALQGTLSNVAAGVMLLILRPYRVGDLVNIGGNVGKVQRLDLFFTQLSDANNVKIMAPNGKVFGDIILNLSGQKNRRMELKIGVGYGDNLNAAKDALTSAAAAQDKVLPDPAPWAGVTNLLDSSVEMTLTAWTKSEDYWQTRADVFQAAKEALDAAGIEIPFPHQVAVPYGDDDPMPLAAEGQRGLRARSNPLSAGFDPGRDSDQNEA</sequence>
<feature type="transmembrane region" description="Helical" evidence="7">
    <location>
        <begin position="64"/>
        <end position="85"/>
    </location>
</feature>
<evidence type="ECO:0000256" key="8">
    <source>
        <dbReference type="SAM" id="MobiDB-lite"/>
    </source>
</evidence>
<dbReference type="SUPFAM" id="SSF82861">
    <property type="entry name" value="Mechanosensitive channel protein MscS (YggB), transmembrane region"/>
    <property type="match status" value="1"/>
</dbReference>
<evidence type="ECO:0000256" key="1">
    <source>
        <dbReference type="ARBA" id="ARBA00004651"/>
    </source>
</evidence>
<feature type="transmembrane region" description="Helical" evidence="7">
    <location>
        <begin position="105"/>
        <end position="126"/>
    </location>
</feature>
<evidence type="ECO:0000256" key="3">
    <source>
        <dbReference type="ARBA" id="ARBA00022475"/>
    </source>
</evidence>
<dbReference type="InterPro" id="IPR045275">
    <property type="entry name" value="MscS_archaea/bacteria_type"/>
</dbReference>
<dbReference type="GO" id="GO:0005886">
    <property type="term" value="C:plasma membrane"/>
    <property type="evidence" value="ECO:0007669"/>
    <property type="project" value="UniProtKB-SubCell"/>
</dbReference>
<dbReference type="FunCoup" id="D9QJK3">
    <property type="interactions" value="210"/>
</dbReference>
<keyword evidence="6 7" id="KW-0472">Membrane</keyword>
<dbReference type="InterPro" id="IPR011066">
    <property type="entry name" value="MscS_channel_C_sf"/>
</dbReference>
<evidence type="ECO:0000256" key="7">
    <source>
        <dbReference type="RuleBase" id="RU369025"/>
    </source>
</evidence>
<keyword evidence="13" id="KW-1185">Reference proteome</keyword>
<keyword evidence="7" id="KW-0813">Transport</keyword>
<name>D9QJK3_BRESC</name>
<evidence type="ECO:0000256" key="6">
    <source>
        <dbReference type="ARBA" id="ARBA00023136"/>
    </source>
</evidence>
<dbReference type="eggNOG" id="COG0668">
    <property type="taxonomic scope" value="Bacteria"/>
</dbReference>
<reference evidence="13" key="1">
    <citation type="journal article" date="2011" name="J. Bacteriol.">
        <title>Genome sequences of eight morphologically diverse alphaproteobacteria.</title>
        <authorList>
            <consortium name="US DOE Joint Genome Institute"/>
            <person name="Brown P.J."/>
            <person name="Kysela D.T."/>
            <person name="Buechlein A."/>
            <person name="Hemmerich C."/>
            <person name="Brun Y.V."/>
        </authorList>
    </citation>
    <scope>NUCLEOTIDE SEQUENCE [LARGE SCALE GENOMIC DNA]</scope>
    <source>
        <strain evidence="13">ATCC 15264 / DSM 4735 / LMG 14903 / NBRC 16000 / CB 81</strain>
    </source>
</reference>
<comment type="subunit">
    <text evidence="7">Homoheptamer.</text>
</comment>
<dbReference type="BioCyc" id="BSUB633149:G1GM8-2253-MONOMER"/>
<proteinExistence type="inferred from homology"/>
<feature type="transmembrane region" description="Helical" evidence="7">
    <location>
        <begin position="138"/>
        <end position="167"/>
    </location>
</feature>
<comment type="function">
    <text evidence="7">Mechanosensitive channel that participates in the regulation of osmotic pressure changes within the cell, opening in response to stretch forces in the membrane lipid bilayer, without the need for other proteins. Contributes to normal resistance to hypoosmotic shock. Forms an ion channel of 1.0 nanosiemens conductance with a slight preference for anions.</text>
</comment>
<keyword evidence="5 7" id="KW-1133">Transmembrane helix</keyword>
<dbReference type="Gene3D" id="2.30.30.60">
    <property type="match status" value="1"/>
</dbReference>
<evidence type="ECO:0000259" key="10">
    <source>
        <dbReference type="Pfam" id="PF21082"/>
    </source>
</evidence>
<evidence type="ECO:0000256" key="4">
    <source>
        <dbReference type="ARBA" id="ARBA00022692"/>
    </source>
</evidence>
<dbReference type="InterPro" id="IPR010920">
    <property type="entry name" value="LSM_dom_sf"/>
</dbReference>
<evidence type="ECO:0000256" key="2">
    <source>
        <dbReference type="ARBA" id="ARBA00008017"/>
    </source>
</evidence>
<dbReference type="KEGG" id="bsb:Bresu_2254"/>